<evidence type="ECO:0000313" key="11">
    <source>
        <dbReference type="EMBL" id="EMD39377.1"/>
    </source>
</evidence>
<feature type="repeat" description="Solcar" evidence="9">
    <location>
        <begin position="14"/>
        <end position="100"/>
    </location>
</feature>
<reference evidence="11 12" key="1">
    <citation type="journal article" date="2012" name="Proc. Natl. Acad. Sci. U.S.A.">
        <title>Comparative genomics of Ceriporiopsis subvermispora and Phanerochaete chrysosporium provide insight into selective ligninolysis.</title>
        <authorList>
            <person name="Fernandez-Fueyo E."/>
            <person name="Ruiz-Duenas F.J."/>
            <person name="Ferreira P."/>
            <person name="Floudas D."/>
            <person name="Hibbett D.S."/>
            <person name="Canessa P."/>
            <person name="Larrondo L.F."/>
            <person name="James T.Y."/>
            <person name="Seelenfreund D."/>
            <person name="Lobos S."/>
            <person name="Polanco R."/>
            <person name="Tello M."/>
            <person name="Honda Y."/>
            <person name="Watanabe T."/>
            <person name="Watanabe T."/>
            <person name="Ryu J.S."/>
            <person name="Kubicek C.P."/>
            <person name="Schmoll M."/>
            <person name="Gaskell J."/>
            <person name="Hammel K.E."/>
            <person name="St John F.J."/>
            <person name="Vanden Wymelenberg A."/>
            <person name="Sabat G."/>
            <person name="Splinter BonDurant S."/>
            <person name="Syed K."/>
            <person name="Yadav J.S."/>
            <person name="Doddapaneni H."/>
            <person name="Subramanian V."/>
            <person name="Lavin J.L."/>
            <person name="Oguiza J.A."/>
            <person name="Perez G."/>
            <person name="Pisabarro A.G."/>
            <person name="Ramirez L."/>
            <person name="Santoyo F."/>
            <person name="Master E."/>
            <person name="Coutinho P.M."/>
            <person name="Henrissat B."/>
            <person name="Lombard V."/>
            <person name="Magnuson J.K."/>
            <person name="Kuees U."/>
            <person name="Hori C."/>
            <person name="Igarashi K."/>
            <person name="Samejima M."/>
            <person name="Held B.W."/>
            <person name="Barry K.W."/>
            <person name="LaButti K.M."/>
            <person name="Lapidus A."/>
            <person name="Lindquist E.A."/>
            <person name="Lucas S.M."/>
            <person name="Riley R."/>
            <person name="Salamov A.A."/>
            <person name="Hoffmeister D."/>
            <person name="Schwenk D."/>
            <person name="Hadar Y."/>
            <person name="Yarden O."/>
            <person name="de Vries R.P."/>
            <person name="Wiebenga A."/>
            <person name="Stenlid J."/>
            <person name="Eastwood D."/>
            <person name="Grigoriev I.V."/>
            <person name="Berka R.M."/>
            <person name="Blanchette R.A."/>
            <person name="Kersten P."/>
            <person name="Martinez A.T."/>
            <person name="Vicuna R."/>
            <person name="Cullen D."/>
        </authorList>
    </citation>
    <scope>NUCLEOTIDE SEQUENCE [LARGE SCALE GENOMIC DNA]</scope>
    <source>
        <strain evidence="11 12">B</strain>
    </source>
</reference>
<evidence type="ECO:0000256" key="3">
    <source>
        <dbReference type="ARBA" id="ARBA00022448"/>
    </source>
</evidence>
<evidence type="ECO:0000313" key="12">
    <source>
        <dbReference type="Proteomes" id="UP000016930"/>
    </source>
</evidence>
<dbReference type="InterPro" id="IPR018108">
    <property type="entry name" value="MCP_transmembrane"/>
</dbReference>
<organism evidence="11 12">
    <name type="scientific">Ceriporiopsis subvermispora (strain B)</name>
    <name type="common">White-rot fungus</name>
    <name type="synonym">Gelatoporia subvermispora</name>
    <dbReference type="NCBI Taxonomy" id="914234"/>
    <lineage>
        <taxon>Eukaryota</taxon>
        <taxon>Fungi</taxon>
        <taxon>Dikarya</taxon>
        <taxon>Basidiomycota</taxon>
        <taxon>Agaricomycotina</taxon>
        <taxon>Agaricomycetes</taxon>
        <taxon>Polyporales</taxon>
        <taxon>Gelatoporiaceae</taxon>
        <taxon>Gelatoporia</taxon>
    </lineage>
</organism>
<dbReference type="PRINTS" id="PR00926">
    <property type="entry name" value="MITOCARRIER"/>
</dbReference>
<dbReference type="SUPFAM" id="SSF103506">
    <property type="entry name" value="Mitochondrial carrier"/>
    <property type="match status" value="1"/>
</dbReference>
<dbReference type="InterPro" id="IPR023395">
    <property type="entry name" value="MCP_dom_sf"/>
</dbReference>
<keyword evidence="3 10" id="KW-0813">Transport</keyword>
<keyword evidence="8 9" id="KW-0472">Membrane</keyword>
<dbReference type="Pfam" id="PF00153">
    <property type="entry name" value="Mito_carr"/>
    <property type="match status" value="3"/>
</dbReference>
<evidence type="ECO:0000256" key="8">
    <source>
        <dbReference type="ARBA" id="ARBA00023136"/>
    </source>
</evidence>
<dbReference type="EMBL" id="KB445794">
    <property type="protein sequence ID" value="EMD39377.1"/>
    <property type="molecule type" value="Genomic_DNA"/>
</dbReference>
<gene>
    <name evidence="11" type="ORF">CERSUDRAFT_113021</name>
</gene>
<evidence type="ECO:0000256" key="2">
    <source>
        <dbReference type="ARBA" id="ARBA00006375"/>
    </source>
</evidence>
<dbReference type="HOGENOM" id="CLU_015166_16_0_1"/>
<comment type="subcellular location">
    <subcellularLocation>
        <location evidence="1">Mitochondrion membrane</location>
        <topology evidence="1">Multi-pass membrane protein</topology>
    </subcellularLocation>
</comment>
<keyword evidence="12" id="KW-1185">Reference proteome</keyword>
<evidence type="ECO:0000256" key="9">
    <source>
        <dbReference type="PROSITE-ProRule" id="PRU00282"/>
    </source>
</evidence>
<keyword evidence="6" id="KW-1133">Transmembrane helix</keyword>
<evidence type="ECO:0000256" key="4">
    <source>
        <dbReference type="ARBA" id="ARBA00022692"/>
    </source>
</evidence>
<dbReference type="PROSITE" id="PS50920">
    <property type="entry name" value="SOLCAR"/>
    <property type="match status" value="3"/>
</dbReference>
<proteinExistence type="inferred from homology"/>
<dbReference type="AlphaFoldDB" id="M2RLN4"/>
<comment type="similarity">
    <text evidence="2 10">Belongs to the mitochondrial carrier (TC 2.A.29) family.</text>
</comment>
<evidence type="ECO:0008006" key="13">
    <source>
        <dbReference type="Google" id="ProtNLM"/>
    </source>
</evidence>
<dbReference type="PANTHER" id="PTHR45624:SF10">
    <property type="entry name" value="SLC (SOLUTE CARRIER) HOMOLOG"/>
    <property type="match status" value="1"/>
</dbReference>
<feature type="repeat" description="Solcar" evidence="9">
    <location>
        <begin position="226"/>
        <end position="315"/>
    </location>
</feature>
<keyword evidence="5" id="KW-0677">Repeat</keyword>
<dbReference type="Proteomes" id="UP000016930">
    <property type="component" value="Unassembled WGS sequence"/>
</dbReference>
<dbReference type="Gene3D" id="1.50.40.10">
    <property type="entry name" value="Mitochondrial carrier domain"/>
    <property type="match status" value="1"/>
</dbReference>
<dbReference type="InterPro" id="IPR050567">
    <property type="entry name" value="Mitochondrial_Carrier"/>
</dbReference>
<evidence type="ECO:0000256" key="10">
    <source>
        <dbReference type="RuleBase" id="RU000488"/>
    </source>
</evidence>
<evidence type="ECO:0000256" key="5">
    <source>
        <dbReference type="ARBA" id="ARBA00022737"/>
    </source>
</evidence>
<sequence length="317" mass="34231">MSGNESKSDKTDGIDPTLDFCAGTVAGIAALTVGFPFDTVKVRLQNPDISRKYSSTFHALLTIVREERIGGLFRGIAAPLLSSAPLNGLLFASYKHLMRSQLQHEDDVPTLTQITLAGAGSGIIGSIVTTPIELIKIHQQSFVSAVSSTSHVHAQPTNARDVARHVMRRYGLRGFYRGITATALRDVGYGAYFAAYEGTLRLFSPAPSHPDPSSLIEEAEAERASHSWPALLLSGGVAGVAGWIVTFPFDVVKTRMQSIQEPVAGHPYSSTWSTIVASYRSEGLRVFFHGLSPTLIRAIPVNMVTFATFETIVHAFS</sequence>
<dbReference type="OrthoDB" id="14252at2759"/>
<accession>M2RLN4</accession>
<dbReference type="GO" id="GO:0031966">
    <property type="term" value="C:mitochondrial membrane"/>
    <property type="evidence" value="ECO:0007669"/>
    <property type="project" value="UniProtKB-SubCell"/>
</dbReference>
<keyword evidence="4 9" id="KW-0812">Transmembrane</keyword>
<feature type="repeat" description="Solcar" evidence="9">
    <location>
        <begin position="109"/>
        <end position="203"/>
    </location>
</feature>
<keyword evidence="7" id="KW-0496">Mitochondrion</keyword>
<dbReference type="PANTHER" id="PTHR45624">
    <property type="entry name" value="MITOCHONDRIAL BASIC AMINO ACIDS TRANSPORTER-RELATED"/>
    <property type="match status" value="1"/>
</dbReference>
<dbReference type="InterPro" id="IPR002067">
    <property type="entry name" value="MCP"/>
</dbReference>
<name>M2RLN4_CERS8</name>
<dbReference type="GO" id="GO:0022857">
    <property type="term" value="F:transmembrane transporter activity"/>
    <property type="evidence" value="ECO:0007669"/>
    <property type="project" value="TreeGrafter"/>
</dbReference>
<evidence type="ECO:0000256" key="6">
    <source>
        <dbReference type="ARBA" id="ARBA00022989"/>
    </source>
</evidence>
<evidence type="ECO:0000256" key="7">
    <source>
        <dbReference type="ARBA" id="ARBA00023128"/>
    </source>
</evidence>
<evidence type="ECO:0000256" key="1">
    <source>
        <dbReference type="ARBA" id="ARBA00004225"/>
    </source>
</evidence>
<protein>
    <recommendedName>
        <fullName evidence="13">Mitochondrial carrier</fullName>
    </recommendedName>
</protein>